<gene>
    <name evidence="6" type="ORF">TCAL_11838</name>
</gene>
<dbReference type="InterPro" id="IPR000734">
    <property type="entry name" value="TAG_lipase"/>
</dbReference>
<dbReference type="STRING" id="6832.A0A553NDI1"/>
<dbReference type="PRINTS" id="PR00821">
    <property type="entry name" value="TAGLIPASE"/>
</dbReference>
<name>A0A553NDI1_TIGCA</name>
<dbReference type="InterPro" id="IPR013818">
    <property type="entry name" value="Lipase"/>
</dbReference>
<keyword evidence="3" id="KW-0964">Secreted</keyword>
<dbReference type="GO" id="GO:0005615">
    <property type="term" value="C:extracellular space"/>
    <property type="evidence" value="ECO:0007669"/>
    <property type="project" value="TreeGrafter"/>
</dbReference>
<dbReference type="Gene3D" id="3.40.50.1820">
    <property type="entry name" value="alpha/beta hydrolase"/>
    <property type="match status" value="1"/>
</dbReference>
<feature type="domain" description="Lipase" evidence="5">
    <location>
        <begin position="16"/>
        <end position="292"/>
    </location>
</feature>
<dbReference type="Proteomes" id="UP000318571">
    <property type="component" value="Chromosome 10"/>
</dbReference>
<dbReference type="InterPro" id="IPR033906">
    <property type="entry name" value="Lipase_N"/>
</dbReference>
<reference evidence="6 7" key="1">
    <citation type="journal article" date="2018" name="Nat. Ecol. Evol.">
        <title>Genomic signatures of mitonuclear coevolution across populations of Tigriopus californicus.</title>
        <authorList>
            <person name="Barreto F.S."/>
            <person name="Watson E.T."/>
            <person name="Lima T.G."/>
            <person name="Willett C.S."/>
            <person name="Edmands S."/>
            <person name="Li W."/>
            <person name="Burton R.S."/>
        </authorList>
    </citation>
    <scope>NUCLEOTIDE SEQUENCE [LARGE SCALE GENOMIC DNA]</scope>
    <source>
        <strain evidence="6 7">San Diego</strain>
    </source>
</reference>
<evidence type="ECO:0000256" key="1">
    <source>
        <dbReference type="ARBA" id="ARBA00004613"/>
    </source>
</evidence>
<evidence type="ECO:0000256" key="2">
    <source>
        <dbReference type="ARBA" id="ARBA00010701"/>
    </source>
</evidence>
<comment type="subcellular location">
    <subcellularLocation>
        <location evidence="1">Secreted</location>
    </subcellularLocation>
</comment>
<dbReference type="GO" id="GO:0016298">
    <property type="term" value="F:lipase activity"/>
    <property type="evidence" value="ECO:0007669"/>
    <property type="project" value="InterPro"/>
</dbReference>
<evidence type="ECO:0000259" key="5">
    <source>
        <dbReference type="Pfam" id="PF00151"/>
    </source>
</evidence>
<sequence>MCHHRDILNSVTRLFQDRVKFFIWTRDNPGIEDLILPSNLDNDLSASHFKAGLPIKILIHGFSDNGKTDWITNMRDTFLENGDCVVISVDWSVWAGTNIFTYPSAAFHTKKAANVAKLLVDTMINHGASFEDIHVIGFSLGAHVAGYLGQKVQGRLPRVTGLDPAAPLFTLTKNRINRQSARFVDIIHTAGEFTSLESPLGHADFYPNGGVHPQPGCENDRSLDHKRSHFRAYKYYAESIGQPTSFKSISCHSWIDFEFEQCDERSVSYMGDYADPRVQGQFYLATNAEPPYSKNLSMSFSNQSHFLNAKTSPDNSPGSQFSWTFLFQVFSWLD</sequence>
<dbReference type="PANTHER" id="PTHR11610">
    <property type="entry name" value="LIPASE"/>
    <property type="match status" value="1"/>
</dbReference>
<dbReference type="AlphaFoldDB" id="A0A553NDI1"/>
<dbReference type="GO" id="GO:0017171">
    <property type="term" value="F:serine hydrolase activity"/>
    <property type="evidence" value="ECO:0007669"/>
    <property type="project" value="TreeGrafter"/>
</dbReference>
<protein>
    <recommendedName>
        <fullName evidence="5">Lipase domain-containing protein</fullName>
    </recommendedName>
</protein>
<dbReference type="GO" id="GO:0016042">
    <property type="term" value="P:lipid catabolic process"/>
    <property type="evidence" value="ECO:0007669"/>
    <property type="project" value="TreeGrafter"/>
</dbReference>
<evidence type="ECO:0000313" key="6">
    <source>
        <dbReference type="EMBL" id="TRY63468.1"/>
    </source>
</evidence>
<dbReference type="PANTHER" id="PTHR11610:SF173">
    <property type="entry name" value="LIPASE DOMAIN-CONTAINING PROTEIN-RELATED"/>
    <property type="match status" value="1"/>
</dbReference>
<dbReference type="CDD" id="cd00707">
    <property type="entry name" value="Pancreat_lipase_like"/>
    <property type="match status" value="1"/>
</dbReference>
<proteinExistence type="inferred from homology"/>
<keyword evidence="7" id="KW-1185">Reference proteome</keyword>
<evidence type="ECO:0000313" key="7">
    <source>
        <dbReference type="Proteomes" id="UP000318571"/>
    </source>
</evidence>
<dbReference type="SUPFAM" id="SSF53474">
    <property type="entry name" value="alpha/beta-Hydrolases"/>
    <property type="match status" value="1"/>
</dbReference>
<comment type="caution">
    <text evidence="6">The sequence shown here is derived from an EMBL/GenBank/DDBJ whole genome shotgun (WGS) entry which is preliminary data.</text>
</comment>
<dbReference type="OMA" id="NPIVLMG"/>
<organism evidence="6 7">
    <name type="scientific">Tigriopus californicus</name>
    <name type="common">Marine copepod</name>
    <dbReference type="NCBI Taxonomy" id="6832"/>
    <lineage>
        <taxon>Eukaryota</taxon>
        <taxon>Metazoa</taxon>
        <taxon>Ecdysozoa</taxon>
        <taxon>Arthropoda</taxon>
        <taxon>Crustacea</taxon>
        <taxon>Multicrustacea</taxon>
        <taxon>Hexanauplia</taxon>
        <taxon>Copepoda</taxon>
        <taxon>Harpacticoida</taxon>
        <taxon>Harpacticidae</taxon>
        <taxon>Tigriopus</taxon>
    </lineage>
</organism>
<dbReference type="EMBL" id="VCGU01000458">
    <property type="protein sequence ID" value="TRY63468.1"/>
    <property type="molecule type" value="Genomic_DNA"/>
</dbReference>
<evidence type="ECO:0000256" key="4">
    <source>
        <dbReference type="RuleBase" id="RU004262"/>
    </source>
</evidence>
<dbReference type="InterPro" id="IPR029058">
    <property type="entry name" value="AB_hydrolase_fold"/>
</dbReference>
<accession>A0A553NDI1</accession>
<comment type="similarity">
    <text evidence="2 4">Belongs to the AB hydrolase superfamily. Lipase family.</text>
</comment>
<dbReference type="Pfam" id="PF00151">
    <property type="entry name" value="Lipase"/>
    <property type="match status" value="1"/>
</dbReference>
<evidence type="ECO:0000256" key="3">
    <source>
        <dbReference type="ARBA" id="ARBA00022525"/>
    </source>
</evidence>